<keyword evidence="1" id="KW-0472">Membrane</keyword>
<evidence type="ECO:0008006" key="4">
    <source>
        <dbReference type="Google" id="ProtNLM"/>
    </source>
</evidence>
<name>A0A1H6UMW2_9MICO</name>
<evidence type="ECO:0000256" key="1">
    <source>
        <dbReference type="SAM" id="Phobius"/>
    </source>
</evidence>
<keyword evidence="3" id="KW-1185">Reference proteome</keyword>
<dbReference type="RefSeq" id="WP_042212680.1">
    <property type="nucleotide sequence ID" value="NZ_BBLU01000002.1"/>
</dbReference>
<protein>
    <recommendedName>
        <fullName evidence="4">PH domain-containing protein</fullName>
    </recommendedName>
</protein>
<sequence length="118" mass="12577">MTTPADQHAGPTAVHFKTIGLGVRPTVTVTAKAVQYQVISANWLTWTVVVLSGGVALFAWPWILFGKKQVTIPRSSISSVDVKSGASWSTLQLASSTGMIEFKTDNATAAQAREVLFA</sequence>
<reference evidence="3" key="1">
    <citation type="submission" date="2016-10" db="EMBL/GenBank/DDBJ databases">
        <authorList>
            <person name="Varghese N."/>
        </authorList>
    </citation>
    <scope>NUCLEOTIDE SEQUENCE [LARGE SCALE GENOMIC DNA]</scope>
    <source>
        <strain evidence="3">DSM 24868</strain>
    </source>
</reference>
<accession>A0A1H6UMW2</accession>
<evidence type="ECO:0000313" key="3">
    <source>
        <dbReference type="Proteomes" id="UP000183315"/>
    </source>
</evidence>
<keyword evidence="1" id="KW-0812">Transmembrane</keyword>
<dbReference type="Proteomes" id="UP000183315">
    <property type="component" value="Unassembled WGS sequence"/>
</dbReference>
<keyword evidence="1" id="KW-1133">Transmembrane helix</keyword>
<dbReference type="EMBL" id="FNZI01000001">
    <property type="protein sequence ID" value="SEI93703.1"/>
    <property type="molecule type" value="Genomic_DNA"/>
</dbReference>
<organism evidence="2 3">
    <name type="scientific">Demequina mangrovi</name>
    <dbReference type="NCBI Taxonomy" id="1043493"/>
    <lineage>
        <taxon>Bacteria</taxon>
        <taxon>Bacillati</taxon>
        <taxon>Actinomycetota</taxon>
        <taxon>Actinomycetes</taxon>
        <taxon>Micrococcales</taxon>
        <taxon>Demequinaceae</taxon>
        <taxon>Demequina</taxon>
    </lineage>
</organism>
<feature type="transmembrane region" description="Helical" evidence="1">
    <location>
        <begin position="43"/>
        <end position="65"/>
    </location>
</feature>
<evidence type="ECO:0000313" key="2">
    <source>
        <dbReference type="EMBL" id="SEI93703.1"/>
    </source>
</evidence>
<dbReference type="AlphaFoldDB" id="A0A1H6UMW2"/>
<gene>
    <name evidence="2" type="ORF">SAMN05421637_0465</name>
</gene>
<proteinExistence type="predicted"/>
<dbReference type="OrthoDB" id="9994292at2"/>